<reference evidence="1 2" key="1">
    <citation type="submission" date="2017-11" db="EMBL/GenBank/DDBJ databases">
        <authorList>
            <person name="Kracher B."/>
        </authorList>
    </citation>
    <scope>NUCLEOTIDE SEQUENCE [LARGE SCALE GENOMIC DNA]</scope>
    <source>
        <strain evidence="1 2">RACE1</strain>
    </source>
</reference>
<name>A0A383UTP5_BLUHO</name>
<evidence type="ECO:0000313" key="1">
    <source>
        <dbReference type="EMBL" id="SZF02622.1"/>
    </source>
</evidence>
<evidence type="ECO:0000313" key="2">
    <source>
        <dbReference type="Proteomes" id="UP000275772"/>
    </source>
</evidence>
<gene>
    <name evidence="1" type="ORF">BLGHR1_13406</name>
</gene>
<sequence length="39" mass="4570">MHRAKKSFGQSFPYSIQGMILLSLMTQATLYSPLRRQWP</sequence>
<dbReference type="AlphaFoldDB" id="A0A383UTP5"/>
<proteinExistence type="predicted"/>
<dbReference type="EMBL" id="UNSH01000045">
    <property type="protein sequence ID" value="SZF02622.1"/>
    <property type="molecule type" value="Genomic_DNA"/>
</dbReference>
<dbReference type="VEuPathDB" id="FungiDB:BLGHR1_13406"/>
<dbReference type="Proteomes" id="UP000275772">
    <property type="component" value="Unassembled WGS sequence"/>
</dbReference>
<accession>A0A383UTP5</accession>
<organism evidence="1 2">
    <name type="scientific">Blumeria hordei</name>
    <name type="common">Barley powdery mildew</name>
    <name type="synonym">Blumeria graminis f. sp. hordei</name>
    <dbReference type="NCBI Taxonomy" id="2867405"/>
    <lineage>
        <taxon>Eukaryota</taxon>
        <taxon>Fungi</taxon>
        <taxon>Dikarya</taxon>
        <taxon>Ascomycota</taxon>
        <taxon>Pezizomycotina</taxon>
        <taxon>Leotiomycetes</taxon>
        <taxon>Erysiphales</taxon>
        <taxon>Erysiphaceae</taxon>
        <taxon>Blumeria</taxon>
    </lineage>
</organism>
<protein>
    <submittedName>
        <fullName evidence="1">Uncharacterized protein</fullName>
    </submittedName>
</protein>